<dbReference type="EMBL" id="CADCWF010000072">
    <property type="protein sequence ID" value="CAA9544656.1"/>
    <property type="molecule type" value="Genomic_DNA"/>
</dbReference>
<accession>A0A6J4UA99</accession>
<organism evidence="1">
    <name type="scientific">uncultured Thermomicrobiales bacterium</name>
    <dbReference type="NCBI Taxonomy" id="1645740"/>
    <lineage>
        <taxon>Bacteria</taxon>
        <taxon>Pseudomonadati</taxon>
        <taxon>Thermomicrobiota</taxon>
        <taxon>Thermomicrobia</taxon>
        <taxon>Thermomicrobiales</taxon>
        <taxon>environmental samples</taxon>
    </lineage>
</organism>
<sequence>MGEMHFIARHGTIIGVACWGKAFASAMLCIAQPRRRRGDLA</sequence>
<name>A0A6J4UA99_9BACT</name>
<evidence type="ECO:0000313" key="1">
    <source>
        <dbReference type="EMBL" id="CAA9544656.1"/>
    </source>
</evidence>
<protein>
    <submittedName>
        <fullName evidence="1">Uncharacterized protein</fullName>
    </submittedName>
</protein>
<dbReference type="AlphaFoldDB" id="A0A6J4UA99"/>
<reference evidence="1" key="1">
    <citation type="submission" date="2020-02" db="EMBL/GenBank/DDBJ databases">
        <authorList>
            <person name="Meier V. D."/>
        </authorList>
    </citation>
    <scope>NUCLEOTIDE SEQUENCE</scope>
    <source>
        <strain evidence="1">AVDCRST_MAG59</strain>
    </source>
</reference>
<gene>
    <name evidence="1" type="ORF">AVDCRST_MAG59-1164</name>
</gene>
<proteinExistence type="predicted"/>